<protein>
    <submittedName>
        <fullName evidence="1">Uncharacterized protein</fullName>
    </submittedName>
</protein>
<dbReference type="Proteomes" id="UP000004349">
    <property type="component" value="Unassembled WGS sequence"/>
</dbReference>
<proteinExistence type="predicted"/>
<name>F9RNL6_9VIBR</name>
<sequence>MVKLKVSAGCGHGTGKTQGFGHLQDEDLAIEERWLARIAKDTARTAMLWKC</sequence>
<reference evidence="1 2" key="1">
    <citation type="journal article" date="2012" name="Int. J. Syst. Evol. Microbiol.">
        <title>Vibrio caribbeanicus sp. nov., isolated from the marine sponge Scleritoderma cyanea.</title>
        <authorList>
            <person name="Hoffmann M."/>
            <person name="Monday S.R."/>
            <person name="Allard M.W."/>
            <person name="Strain E.A."/>
            <person name="Whittaker P."/>
            <person name="Naum M."/>
            <person name="McCarthy P.J."/>
            <person name="Lopez J.V."/>
            <person name="Fischer M."/>
            <person name="Brown E.W."/>
        </authorList>
    </citation>
    <scope>NUCLEOTIDE SEQUENCE [LARGE SCALE GENOMIC DNA]</scope>
    <source>
        <strain evidence="1 2">LMG 19158</strain>
    </source>
</reference>
<accession>F9RNL6</accession>
<dbReference type="EMBL" id="AFWE01000112">
    <property type="protein sequence ID" value="EGU37041.1"/>
    <property type="molecule type" value="Genomic_DNA"/>
</dbReference>
<dbReference type="AlphaFoldDB" id="F9RNL6"/>
<organism evidence="1 2">
    <name type="scientific">Vibrio scophthalmi LMG 19158</name>
    <dbReference type="NCBI Taxonomy" id="870967"/>
    <lineage>
        <taxon>Bacteria</taxon>
        <taxon>Pseudomonadati</taxon>
        <taxon>Pseudomonadota</taxon>
        <taxon>Gammaproteobacteria</taxon>
        <taxon>Vibrionales</taxon>
        <taxon>Vibrionaceae</taxon>
        <taxon>Vibrio</taxon>
    </lineage>
</organism>
<evidence type="ECO:0000313" key="2">
    <source>
        <dbReference type="Proteomes" id="UP000004349"/>
    </source>
</evidence>
<dbReference type="eggNOG" id="ENOG5031PQB">
    <property type="taxonomic scope" value="Bacteria"/>
</dbReference>
<gene>
    <name evidence="1" type="ORF">VIS19158_18011</name>
</gene>
<comment type="caution">
    <text evidence="1">The sequence shown here is derived from an EMBL/GenBank/DDBJ whole genome shotgun (WGS) entry which is preliminary data.</text>
</comment>
<evidence type="ECO:0000313" key="1">
    <source>
        <dbReference type="EMBL" id="EGU37041.1"/>
    </source>
</evidence>